<sequence>MDIVNRAETAAPAADFTVSGGGSVYLVHPHTDDARNHLLRVVGMEAQFLGNAVAVEHRYIRQIVVALVEDGFTVTGEC</sequence>
<evidence type="ECO:0000313" key="1">
    <source>
        <dbReference type="EMBL" id="ABI21616.1"/>
    </source>
</evidence>
<proteinExistence type="predicted"/>
<protein>
    <submittedName>
        <fullName evidence="1">Smu18A</fullName>
    </submittedName>
</protein>
<reference evidence="1" key="1">
    <citation type="journal article" date="2006" name="Mol. Microbiol.">
        <title>Metagenomic DNA fragments that affect Escherichia coli mutational pathways.</title>
        <authorList>
            <person name="Yang H."/>
            <person name="To K.H."/>
            <person name="Aguila S.J."/>
            <person name="Miller J.H."/>
        </authorList>
    </citation>
    <scope>NUCLEOTIDE SEQUENCE</scope>
</reference>
<accession>Q0GNI6</accession>
<dbReference type="EMBL" id="DQ813487">
    <property type="protein sequence ID" value="ABI21616.1"/>
    <property type="molecule type" value="Genomic_DNA"/>
</dbReference>
<name>Q0GNI6_9ZZZZ</name>
<organism evidence="1">
    <name type="scientific">uncultured organism</name>
    <dbReference type="NCBI Taxonomy" id="155900"/>
    <lineage>
        <taxon>unclassified sequences</taxon>
        <taxon>environmental samples</taxon>
    </lineage>
</organism>
<dbReference type="AlphaFoldDB" id="Q0GNI6"/>